<dbReference type="InterPro" id="IPR011652">
    <property type="entry name" value="MORN_2"/>
</dbReference>
<name>A0A1T4KLT0_9FUSO</name>
<evidence type="ECO:0000313" key="2">
    <source>
        <dbReference type="Proteomes" id="UP000191153"/>
    </source>
</evidence>
<dbReference type="Pfam" id="PF07661">
    <property type="entry name" value="MORN_2"/>
    <property type="match status" value="3"/>
</dbReference>
<reference evidence="1 2" key="1">
    <citation type="submission" date="2017-02" db="EMBL/GenBank/DDBJ databases">
        <authorList>
            <person name="Peterson S.W."/>
        </authorList>
    </citation>
    <scope>NUCLEOTIDE SEQUENCE [LARGE SCALE GENOMIC DNA]</scope>
    <source>
        <strain evidence="1 2">ATCC 700028</strain>
    </source>
</reference>
<dbReference type="OrthoDB" id="79320at2"/>
<sequence length="163" mass="18715">MKKYFSLFFLLATLSLGKSNSLPLEKLLDKNGIFYVKESKSPFTGMGIDNKNREFFKNGVPNGKWLSFYPNGNIKSIENWKNGILNGKYILYNKNGYPISKTSFLNGKDNGTFQLYHSNGQLQILGFFHEGTPRGVWKYYDKNGKLTGTVDYTKSKVYFDQKN</sequence>
<dbReference type="EMBL" id="FUWX01000005">
    <property type="protein sequence ID" value="SJZ43359.1"/>
    <property type="molecule type" value="Genomic_DNA"/>
</dbReference>
<protein>
    <submittedName>
        <fullName evidence="1">Antitoxin component YwqK of the YwqJK toxin-antitoxin module</fullName>
    </submittedName>
</protein>
<dbReference type="Gene3D" id="3.90.930.1">
    <property type="match status" value="1"/>
</dbReference>
<organism evidence="1 2">
    <name type="scientific">Cetobacterium ceti</name>
    <dbReference type="NCBI Taxonomy" id="180163"/>
    <lineage>
        <taxon>Bacteria</taxon>
        <taxon>Fusobacteriati</taxon>
        <taxon>Fusobacteriota</taxon>
        <taxon>Fusobacteriia</taxon>
        <taxon>Fusobacteriales</taxon>
        <taxon>Fusobacteriaceae</taxon>
        <taxon>Cetobacterium</taxon>
    </lineage>
</organism>
<evidence type="ECO:0000313" key="1">
    <source>
        <dbReference type="EMBL" id="SJZ43359.1"/>
    </source>
</evidence>
<dbReference type="AlphaFoldDB" id="A0A1T4KLT0"/>
<gene>
    <name evidence="1" type="ORF">SAMN02745174_00491</name>
</gene>
<dbReference type="Proteomes" id="UP000191153">
    <property type="component" value="Unassembled WGS sequence"/>
</dbReference>
<dbReference type="RefSeq" id="WP_078693026.1">
    <property type="nucleotide sequence ID" value="NZ_FUWX01000005.1"/>
</dbReference>
<dbReference type="STRING" id="180163.SAMN02745174_00491"/>
<accession>A0A1T4KLT0</accession>
<proteinExistence type="predicted"/>
<dbReference type="SUPFAM" id="SSF82185">
    <property type="entry name" value="Histone H3 K4-specific methyltransferase SET7/9 N-terminal domain"/>
    <property type="match status" value="1"/>
</dbReference>
<keyword evidence="2" id="KW-1185">Reference proteome</keyword>